<dbReference type="EMBL" id="CM007367">
    <property type="protein sequence ID" value="OIW07757.1"/>
    <property type="molecule type" value="Genomic_DNA"/>
</dbReference>
<reference evidence="1 2" key="1">
    <citation type="journal article" date="2017" name="Plant Biotechnol. J.">
        <title>A comprehensive draft genome sequence for lupin (Lupinus angustifolius), an emerging health food: insights into plant-microbe interactions and legume evolution.</title>
        <authorList>
            <person name="Hane J.K."/>
            <person name="Ming Y."/>
            <person name="Kamphuis L.G."/>
            <person name="Nelson M.N."/>
            <person name="Garg G."/>
            <person name="Atkins C.A."/>
            <person name="Bayer P.E."/>
            <person name="Bravo A."/>
            <person name="Bringans S."/>
            <person name="Cannon S."/>
            <person name="Edwards D."/>
            <person name="Foley R."/>
            <person name="Gao L.L."/>
            <person name="Harrison M.J."/>
            <person name="Huang W."/>
            <person name="Hurgobin B."/>
            <person name="Li S."/>
            <person name="Liu C.W."/>
            <person name="McGrath A."/>
            <person name="Morahan G."/>
            <person name="Murray J."/>
            <person name="Weller J."/>
            <person name="Jian J."/>
            <person name="Singh K.B."/>
        </authorList>
    </citation>
    <scope>NUCLEOTIDE SEQUENCE [LARGE SCALE GENOMIC DNA]</scope>
    <source>
        <strain evidence="2">cv. Tanjil</strain>
        <tissue evidence="1">Whole plant</tissue>
    </source>
</reference>
<keyword evidence="2" id="KW-1185">Reference proteome</keyword>
<proteinExistence type="predicted"/>
<gene>
    <name evidence="1" type="ORF">TanjilG_10676</name>
</gene>
<protein>
    <submittedName>
        <fullName evidence="1">Uncharacterized protein</fullName>
    </submittedName>
</protein>
<evidence type="ECO:0000313" key="2">
    <source>
        <dbReference type="Proteomes" id="UP000188354"/>
    </source>
</evidence>
<sequence>MEANLLITAYRAKWEARAWRSSKTNEEINNLDEVPEHAITPLTEEHQAREEPVLYPLVIFIDSNTKVEDDPDEPESTDSNVA</sequence>
<organism evidence="1 2">
    <name type="scientific">Lupinus angustifolius</name>
    <name type="common">Narrow-leaved blue lupine</name>
    <dbReference type="NCBI Taxonomy" id="3871"/>
    <lineage>
        <taxon>Eukaryota</taxon>
        <taxon>Viridiplantae</taxon>
        <taxon>Streptophyta</taxon>
        <taxon>Embryophyta</taxon>
        <taxon>Tracheophyta</taxon>
        <taxon>Spermatophyta</taxon>
        <taxon>Magnoliopsida</taxon>
        <taxon>eudicotyledons</taxon>
        <taxon>Gunneridae</taxon>
        <taxon>Pentapetalae</taxon>
        <taxon>rosids</taxon>
        <taxon>fabids</taxon>
        <taxon>Fabales</taxon>
        <taxon>Fabaceae</taxon>
        <taxon>Papilionoideae</taxon>
        <taxon>50 kb inversion clade</taxon>
        <taxon>genistoids sensu lato</taxon>
        <taxon>core genistoids</taxon>
        <taxon>Genisteae</taxon>
        <taxon>Lupinus</taxon>
    </lineage>
</organism>
<evidence type="ECO:0000313" key="1">
    <source>
        <dbReference type="EMBL" id="OIW07757.1"/>
    </source>
</evidence>
<dbReference type="Gramene" id="OIW07757">
    <property type="protein sequence ID" value="OIW07757"/>
    <property type="gene ID" value="TanjilG_10676"/>
</dbReference>
<name>A0A1J7I131_LUPAN</name>
<dbReference type="AlphaFoldDB" id="A0A1J7I131"/>
<dbReference type="Proteomes" id="UP000188354">
    <property type="component" value="Chromosome LG07"/>
</dbReference>
<accession>A0A1J7I131</accession>